<keyword evidence="1" id="KW-1133">Transmembrane helix</keyword>
<accession>A0A940RYZ9</accession>
<keyword evidence="1" id="KW-0812">Transmembrane</keyword>
<name>A0A940RYZ9_9ACTN</name>
<keyword evidence="1" id="KW-0472">Membrane</keyword>
<sequence>MDVWQLVLVGLVMLLGLLSVLVPGAPGPAILWAAVVWWALSDRSTSAWVVLLAATALLLLNVALRSLLPSRRRAAPRQSLAMGGVAAMVGFFVLPVVGGVAGFVGGVYGAERKRLGSRRDGWASTRGLMRGPAAPLLVELMTCLLTVGAWIGALIWA</sequence>
<dbReference type="RefSeq" id="WP_209345571.1">
    <property type="nucleotide sequence ID" value="NZ_JAGIQL010000246.1"/>
</dbReference>
<gene>
    <name evidence="2" type="ORF">JFN87_31175</name>
</gene>
<evidence type="ECO:0000256" key="1">
    <source>
        <dbReference type="SAM" id="Phobius"/>
    </source>
</evidence>
<dbReference type="EMBL" id="JAGIQL010000246">
    <property type="protein sequence ID" value="MBP0461886.1"/>
    <property type="molecule type" value="Genomic_DNA"/>
</dbReference>
<evidence type="ECO:0000313" key="3">
    <source>
        <dbReference type="Proteomes" id="UP000670475"/>
    </source>
</evidence>
<evidence type="ECO:0000313" key="2">
    <source>
        <dbReference type="EMBL" id="MBP0461886.1"/>
    </source>
</evidence>
<dbReference type="Proteomes" id="UP000670475">
    <property type="component" value="Unassembled WGS sequence"/>
</dbReference>
<feature type="transmembrane region" description="Helical" evidence="1">
    <location>
        <begin position="49"/>
        <end position="68"/>
    </location>
</feature>
<dbReference type="InterPro" id="IPR007403">
    <property type="entry name" value="DUF456"/>
</dbReference>
<organism evidence="2 3">
    <name type="scientific">Streptomyces montanisoli</name>
    <dbReference type="NCBI Taxonomy" id="2798581"/>
    <lineage>
        <taxon>Bacteria</taxon>
        <taxon>Bacillati</taxon>
        <taxon>Actinomycetota</taxon>
        <taxon>Actinomycetes</taxon>
        <taxon>Kitasatosporales</taxon>
        <taxon>Streptomycetaceae</taxon>
        <taxon>Streptomyces</taxon>
    </lineage>
</organism>
<proteinExistence type="predicted"/>
<protein>
    <submittedName>
        <fullName evidence="2">DUF456 domain-containing protein</fullName>
    </submittedName>
</protein>
<dbReference type="Pfam" id="PF04306">
    <property type="entry name" value="DUF456"/>
    <property type="match status" value="1"/>
</dbReference>
<feature type="transmembrane region" description="Helical" evidence="1">
    <location>
        <begin position="80"/>
        <end position="108"/>
    </location>
</feature>
<feature type="transmembrane region" description="Helical" evidence="1">
    <location>
        <begin position="136"/>
        <end position="156"/>
    </location>
</feature>
<dbReference type="AlphaFoldDB" id="A0A940RYZ9"/>
<keyword evidence="3" id="KW-1185">Reference proteome</keyword>
<reference evidence="2" key="1">
    <citation type="submission" date="2021-03" db="EMBL/GenBank/DDBJ databases">
        <title>Whole genome sequence of Streptomyces bomunensis MMS17-BM035.</title>
        <authorList>
            <person name="Lee J.H."/>
        </authorList>
    </citation>
    <scope>NUCLEOTIDE SEQUENCE</scope>
    <source>
        <strain evidence="2">MMS17-BM035</strain>
    </source>
</reference>
<comment type="caution">
    <text evidence="2">The sequence shown here is derived from an EMBL/GenBank/DDBJ whole genome shotgun (WGS) entry which is preliminary data.</text>
</comment>